<evidence type="ECO:0000313" key="2">
    <source>
        <dbReference type="Proteomes" id="UP000821865"/>
    </source>
</evidence>
<dbReference type="EMBL" id="CM023478">
    <property type="protein sequence ID" value="KAH7933762.1"/>
    <property type="molecule type" value="Genomic_DNA"/>
</dbReference>
<proteinExistence type="predicted"/>
<evidence type="ECO:0000313" key="1">
    <source>
        <dbReference type="EMBL" id="KAH7933762.1"/>
    </source>
</evidence>
<reference evidence="1" key="1">
    <citation type="submission" date="2020-05" db="EMBL/GenBank/DDBJ databases">
        <title>Large-scale comparative analyses of tick genomes elucidate their genetic diversity and vector capacities.</title>
        <authorList>
            <person name="Jia N."/>
            <person name="Wang J."/>
            <person name="Shi W."/>
            <person name="Du L."/>
            <person name="Sun Y."/>
            <person name="Zhan W."/>
            <person name="Jiang J."/>
            <person name="Wang Q."/>
            <person name="Zhang B."/>
            <person name="Ji P."/>
            <person name="Sakyi L.B."/>
            <person name="Cui X."/>
            <person name="Yuan T."/>
            <person name="Jiang B."/>
            <person name="Yang W."/>
            <person name="Lam T.T.-Y."/>
            <person name="Chang Q."/>
            <person name="Ding S."/>
            <person name="Wang X."/>
            <person name="Zhu J."/>
            <person name="Ruan X."/>
            <person name="Zhao L."/>
            <person name="Wei J."/>
            <person name="Que T."/>
            <person name="Du C."/>
            <person name="Cheng J."/>
            <person name="Dai P."/>
            <person name="Han X."/>
            <person name="Huang E."/>
            <person name="Gao Y."/>
            <person name="Liu J."/>
            <person name="Shao H."/>
            <person name="Ye R."/>
            <person name="Li L."/>
            <person name="Wei W."/>
            <person name="Wang X."/>
            <person name="Wang C."/>
            <person name="Yang T."/>
            <person name="Huo Q."/>
            <person name="Li W."/>
            <person name="Guo W."/>
            <person name="Chen H."/>
            <person name="Zhou L."/>
            <person name="Ni X."/>
            <person name="Tian J."/>
            <person name="Zhou Y."/>
            <person name="Sheng Y."/>
            <person name="Liu T."/>
            <person name="Pan Y."/>
            <person name="Xia L."/>
            <person name="Li J."/>
            <person name="Zhao F."/>
            <person name="Cao W."/>
        </authorList>
    </citation>
    <scope>NUCLEOTIDE SEQUENCE</scope>
    <source>
        <strain evidence="1">Dsil-2018</strain>
    </source>
</reference>
<sequence>MSTPIYEESECDTQHELIQAPEKVDTLMDVRKFSKLQKLLPVAAWVFWFADRSSRTQTSLGGTISTEELSLVEMFRICRVELEVFANDIEHLRLRDTVPKHSLLRDLHPYLDQSGQLRLSGRLENIDATEPFPICSAHFLVGHSFSASPEPTNSDYGALSAESM</sequence>
<organism evidence="1 2">
    <name type="scientific">Dermacentor silvarum</name>
    <name type="common">Tick</name>
    <dbReference type="NCBI Taxonomy" id="543639"/>
    <lineage>
        <taxon>Eukaryota</taxon>
        <taxon>Metazoa</taxon>
        <taxon>Ecdysozoa</taxon>
        <taxon>Arthropoda</taxon>
        <taxon>Chelicerata</taxon>
        <taxon>Arachnida</taxon>
        <taxon>Acari</taxon>
        <taxon>Parasitiformes</taxon>
        <taxon>Ixodida</taxon>
        <taxon>Ixodoidea</taxon>
        <taxon>Ixodidae</taxon>
        <taxon>Rhipicephalinae</taxon>
        <taxon>Dermacentor</taxon>
    </lineage>
</organism>
<name>A0ACB8C4K8_DERSI</name>
<protein>
    <submittedName>
        <fullName evidence="1">Uncharacterized protein</fullName>
    </submittedName>
</protein>
<dbReference type="Proteomes" id="UP000821865">
    <property type="component" value="Chromosome 9"/>
</dbReference>
<accession>A0ACB8C4K8</accession>
<keyword evidence="2" id="KW-1185">Reference proteome</keyword>
<comment type="caution">
    <text evidence="1">The sequence shown here is derived from an EMBL/GenBank/DDBJ whole genome shotgun (WGS) entry which is preliminary data.</text>
</comment>
<gene>
    <name evidence="1" type="ORF">HPB49_016963</name>
</gene>